<dbReference type="Proteomes" id="UP001600424">
    <property type="component" value="Unassembled WGS sequence"/>
</dbReference>
<dbReference type="PROSITE" id="PS51257">
    <property type="entry name" value="PROKAR_LIPOPROTEIN"/>
    <property type="match status" value="1"/>
</dbReference>
<dbReference type="RefSeq" id="WP_386249004.1">
    <property type="nucleotide sequence ID" value="NZ_JBHTRV010000020.1"/>
</dbReference>
<sequence>MRTRDMAAVAGVLAAVLFGAGCGADGGERGAGAGSGGFGREAAQAEIRAAVAGAGLPKSELPEPGEVTATATPADERERIAQRAAVCTAAWQYIGPVVDGARGKFDRTVEALVGEGWTAGKRSEEKLDDKGGTHVGLTLKKSGWSLFARHSTSKTVAMDMISFQASEDACMNGFSEREMDLLFGEDRERP</sequence>
<protein>
    <recommendedName>
        <fullName evidence="3">Lipoprotein</fullName>
    </recommendedName>
</protein>
<organism evidence="1 2">
    <name type="scientific">Streptomyces wedmorensis</name>
    <dbReference type="NCBI Taxonomy" id="43759"/>
    <lineage>
        <taxon>Bacteria</taxon>
        <taxon>Bacillati</taxon>
        <taxon>Actinomycetota</taxon>
        <taxon>Actinomycetes</taxon>
        <taxon>Kitasatosporales</taxon>
        <taxon>Streptomycetaceae</taxon>
        <taxon>Streptomyces</taxon>
    </lineage>
</organism>
<evidence type="ECO:0000313" key="2">
    <source>
        <dbReference type="Proteomes" id="UP001600424"/>
    </source>
</evidence>
<evidence type="ECO:0000313" key="1">
    <source>
        <dbReference type="EMBL" id="MFE5982984.1"/>
    </source>
</evidence>
<reference evidence="1 2" key="1">
    <citation type="submission" date="2024-09" db="EMBL/GenBank/DDBJ databases">
        <title>The Natural Products Discovery Center: Release of the First 8490 Sequenced Strains for Exploring Actinobacteria Biosynthetic Diversity.</title>
        <authorList>
            <person name="Kalkreuter E."/>
            <person name="Kautsar S.A."/>
            <person name="Yang D."/>
            <person name="Bader C.D."/>
            <person name="Teijaro C.N."/>
            <person name="Fluegel L."/>
            <person name="Davis C.M."/>
            <person name="Simpson J.R."/>
            <person name="Lauterbach L."/>
            <person name="Steele A.D."/>
            <person name="Gui C."/>
            <person name="Meng S."/>
            <person name="Li G."/>
            <person name="Viehrig K."/>
            <person name="Ye F."/>
            <person name="Su P."/>
            <person name="Kiefer A.F."/>
            <person name="Nichols A."/>
            <person name="Cepeda A.J."/>
            <person name="Yan W."/>
            <person name="Fan B."/>
            <person name="Jiang Y."/>
            <person name="Adhikari A."/>
            <person name="Zheng C.-J."/>
            <person name="Schuster L."/>
            <person name="Cowan T.M."/>
            <person name="Smanski M.J."/>
            <person name="Chevrette M.G."/>
            <person name="De Carvalho L.P.S."/>
            <person name="Shen B."/>
        </authorList>
    </citation>
    <scope>NUCLEOTIDE SEQUENCE [LARGE SCALE GENOMIC DNA]</scope>
    <source>
        <strain evidence="1 2">NPDC056472</strain>
    </source>
</reference>
<accession>A0ABW6IZJ5</accession>
<keyword evidence="2" id="KW-1185">Reference proteome</keyword>
<name>A0ABW6IZJ5_STRWE</name>
<proteinExistence type="predicted"/>
<dbReference type="EMBL" id="JBHTRV010000020">
    <property type="protein sequence ID" value="MFE5982984.1"/>
    <property type="molecule type" value="Genomic_DNA"/>
</dbReference>
<comment type="caution">
    <text evidence="1">The sequence shown here is derived from an EMBL/GenBank/DDBJ whole genome shotgun (WGS) entry which is preliminary data.</text>
</comment>
<evidence type="ECO:0008006" key="3">
    <source>
        <dbReference type="Google" id="ProtNLM"/>
    </source>
</evidence>
<gene>
    <name evidence="1" type="ORF">ACFQ63_25090</name>
</gene>